<evidence type="ECO:0000259" key="5">
    <source>
        <dbReference type="PROSITE" id="PS51841"/>
    </source>
</evidence>
<dbReference type="InterPro" id="IPR024361">
    <property type="entry name" value="BACON"/>
</dbReference>
<dbReference type="Proteomes" id="UP001628220">
    <property type="component" value="Unassembled WGS sequence"/>
</dbReference>
<keyword evidence="2" id="KW-0645">Protease</keyword>
<keyword evidence="3" id="KW-0378">Hydrolase</keyword>
<reference evidence="6 7" key="1">
    <citation type="journal article" date="2025" name="Int. J. Syst. Evol. Microbiol.">
        <title>Desulfovibrio falkowii sp. nov., Porphyromonas miyakawae sp. nov., Mediterraneibacter flintii sp. nov. and Owariibacterium komagatae gen. nov., sp. nov., isolated from human faeces.</title>
        <authorList>
            <person name="Hamaguchi T."/>
            <person name="Ohara M."/>
            <person name="Hisatomi A."/>
            <person name="Sekiguchi K."/>
            <person name="Takeda J.I."/>
            <person name="Ueyama J."/>
            <person name="Ito M."/>
            <person name="Nishiwaki H."/>
            <person name="Ogi T."/>
            <person name="Hirayama M."/>
            <person name="Ohkuma M."/>
            <person name="Sakamoto M."/>
            <person name="Ohno K."/>
        </authorList>
    </citation>
    <scope>NUCLEOTIDE SEQUENCE [LARGE SCALE GENOMIC DNA]</scope>
    <source>
        <strain evidence="6 7">13CB11C</strain>
    </source>
</reference>
<dbReference type="Gene3D" id="2.60.40.2630">
    <property type="match status" value="1"/>
</dbReference>
<dbReference type="CDD" id="cd13120">
    <property type="entry name" value="BF2867_like_N"/>
    <property type="match status" value="1"/>
</dbReference>
<evidence type="ECO:0000256" key="4">
    <source>
        <dbReference type="ARBA" id="ARBA00023026"/>
    </source>
</evidence>
<name>A0ABQ0E2D4_9PORP</name>
<feature type="domain" description="LTD" evidence="5">
    <location>
        <begin position="486"/>
        <end position="612"/>
    </location>
</feature>
<dbReference type="PROSITE" id="PS51841">
    <property type="entry name" value="LTD"/>
    <property type="match status" value="1"/>
</dbReference>
<keyword evidence="4" id="KW-0843">Virulence</keyword>
<dbReference type="InterPro" id="IPR042278">
    <property type="entry name" value="Mfa-like_1_N"/>
</dbReference>
<comment type="similarity">
    <text evidence="1">Belongs to the peptidase C25 family.</text>
</comment>
<dbReference type="InterPro" id="IPR013783">
    <property type="entry name" value="Ig-like_fold"/>
</dbReference>
<evidence type="ECO:0000256" key="1">
    <source>
        <dbReference type="ARBA" id="ARBA00006067"/>
    </source>
</evidence>
<evidence type="ECO:0000256" key="2">
    <source>
        <dbReference type="ARBA" id="ARBA00022670"/>
    </source>
</evidence>
<evidence type="ECO:0000256" key="3">
    <source>
        <dbReference type="ARBA" id="ARBA00022807"/>
    </source>
</evidence>
<organism evidence="6 7">
    <name type="scientific">Porphyromonas miyakawae</name>
    <dbReference type="NCBI Taxonomy" id="3137470"/>
    <lineage>
        <taxon>Bacteria</taxon>
        <taxon>Pseudomonadati</taxon>
        <taxon>Bacteroidota</taxon>
        <taxon>Bacteroidia</taxon>
        <taxon>Bacteroidales</taxon>
        <taxon>Porphyromonadaceae</taxon>
        <taxon>Porphyromonas</taxon>
    </lineage>
</organism>
<dbReference type="Gene3D" id="2.60.40.2620">
    <property type="entry name" value="Fimbrillin-like"/>
    <property type="match status" value="1"/>
</dbReference>
<dbReference type="CDD" id="cd13121">
    <property type="entry name" value="BF2867_like_C"/>
    <property type="match status" value="1"/>
</dbReference>
<keyword evidence="7" id="KW-1185">Reference proteome</keyword>
<dbReference type="CDD" id="cd14948">
    <property type="entry name" value="BACON"/>
    <property type="match status" value="2"/>
</dbReference>
<dbReference type="Pfam" id="PF13149">
    <property type="entry name" value="Mfa_like_1"/>
    <property type="match status" value="1"/>
</dbReference>
<keyword evidence="3" id="KW-0788">Thiol protease</keyword>
<comment type="caution">
    <text evidence="6">The sequence shown here is derived from an EMBL/GenBank/DDBJ whole genome shotgun (WGS) entry which is preliminary data.</text>
</comment>
<dbReference type="Pfam" id="PF13004">
    <property type="entry name" value="BACON"/>
    <property type="match status" value="2"/>
</dbReference>
<dbReference type="Gene3D" id="2.60.40.10">
    <property type="entry name" value="Immunoglobulins"/>
    <property type="match status" value="2"/>
</dbReference>
<sequence>MSFVGCHKEETPRCGGENPITFYSNIPGSYMSAPESRVQGNLWQAEDAIGVYMMQTGKTAPLGKANARYTTKDRDASEASFTPATEADALRFPYTGNVDFVAYYPYMSLSEGNTSLSLDVSNQSQPKDIDLLYATAANVEKSNAVALTFRHILPQLVFQFKDENEQPIPSSSISDLTLLDVAQKATFDLMNATLTPTGTPSDLKANASDLTFLMLPGLVKPLVAIFEYKGKQYRWEISQEGKTFEKGKKYTFSVMVLKDKIVYSESVNATIEDRGVGDHITGDPLEPLDGTNTQQQAISITEEGGGTPLKNGAEVTLPAGAASSKSFNITTNGGVPWSASVNAEAASWLHLTTTASTLQLKADANDQTTSRTAQLTIKLNATTSMRADASLVLRIVQEGKAAQPIELKITPTALDAFPANGGIQQVTINVTPLGTEWTYTVEGEGFAAKKGTDPAQLQVEASANTTNAAKEGSLIVTAGSASKTISLSQAAAKKITTYGTNIIITGYCCGTTKSERYIELYNPTDHTIALEEYRIFVYTKTGTSKKTISLSGCGLSLAPQEYVLLHSGGDLAAKYPGKKFMPQDFQFDGLGAVSLAYSGDGDIDMLGVSRPSSTEINSKNLFSKVLVRKKGYLNPSKTFVLDQWIKQAASTNKTLEGFYMPERQ</sequence>
<dbReference type="EMBL" id="BAAFSF010000002">
    <property type="protein sequence ID" value="GAB1251875.1"/>
    <property type="molecule type" value="Genomic_DNA"/>
</dbReference>
<protein>
    <recommendedName>
        <fullName evidence="5">LTD domain-containing protein</fullName>
    </recommendedName>
</protein>
<proteinExistence type="inferred from homology"/>
<gene>
    <name evidence="6" type="ORF">Tsumi_09800</name>
</gene>
<accession>A0ABQ0E2D4</accession>
<evidence type="ECO:0000313" key="7">
    <source>
        <dbReference type="Proteomes" id="UP001628220"/>
    </source>
</evidence>
<evidence type="ECO:0000313" key="6">
    <source>
        <dbReference type="EMBL" id="GAB1251875.1"/>
    </source>
</evidence>
<dbReference type="InterPro" id="IPR001322">
    <property type="entry name" value="Lamin_tail_dom"/>
</dbReference>
<dbReference type="InterPro" id="IPR025049">
    <property type="entry name" value="Mfa-like_1"/>
</dbReference>